<feature type="transmembrane region" description="Helical" evidence="5">
    <location>
        <begin position="89"/>
        <end position="111"/>
    </location>
</feature>
<dbReference type="STRING" id="159087.Daro_1243"/>
<dbReference type="GO" id="GO:0005886">
    <property type="term" value="C:plasma membrane"/>
    <property type="evidence" value="ECO:0007669"/>
    <property type="project" value="UniProtKB-SubCell"/>
</dbReference>
<keyword evidence="3 5" id="KW-1133">Transmembrane helix</keyword>
<evidence type="ECO:0000256" key="3">
    <source>
        <dbReference type="ARBA" id="ARBA00022989"/>
    </source>
</evidence>
<comment type="subcellular location">
    <subcellularLocation>
        <location evidence="1">Cell membrane</location>
        <topology evidence="1">Multi-pass membrane protein</topology>
    </subcellularLocation>
</comment>
<evidence type="ECO:0000256" key="4">
    <source>
        <dbReference type="ARBA" id="ARBA00023136"/>
    </source>
</evidence>
<reference evidence="6" key="1">
    <citation type="submission" date="2005-08" db="EMBL/GenBank/DDBJ databases">
        <title>Complete sequence of Dechloromonas aromatica RCB.</title>
        <authorList>
            <person name="Salinero K.K."/>
            <person name="Copeland A."/>
            <person name="Lucas S."/>
            <person name="Lapidus A."/>
            <person name="Barry K."/>
            <person name="Detter J.C."/>
            <person name="Glavina T."/>
            <person name="Hammon N."/>
            <person name="Israni S."/>
            <person name="Pitluck S."/>
            <person name="Di Bartolo G."/>
            <person name="Trong S."/>
            <person name="Schmutz J."/>
            <person name="Larimer F."/>
            <person name="Land M."/>
            <person name="Ivanova N."/>
            <person name="Richardson P."/>
        </authorList>
    </citation>
    <scope>NUCLEOTIDE SEQUENCE</scope>
    <source>
        <strain evidence="6">RCB</strain>
    </source>
</reference>
<dbReference type="InterPro" id="IPR036640">
    <property type="entry name" value="ABC1_TM_sf"/>
</dbReference>
<sequence>MSKTDFVISPSPPSIGLMLRRVWHHVSPHRKGQFGLLALLIVSASFMEIFSLGALLPFLGVLTSPDHVYQHAYAQVFVSALDIHSADEFLLPITLLFIIAVLAATGIRLFLVWANTCLTFATGADLSMDVHRRTLYQPFAVHISRNSSELISGIAHRLSTLAGCTRVVELGGGKVWRIGTYAEIIEGR</sequence>
<evidence type="ECO:0000256" key="2">
    <source>
        <dbReference type="ARBA" id="ARBA00022692"/>
    </source>
</evidence>
<keyword evidence="2 5" id="KW-0812">Transmembrane</keyword>
<keyword evidence="4 5" id="KW-0472">Membrane</keyword>
<protein>
    <submittedName>
        <fullName evidence="6">Uncharacterized protein</fullName>
    </submittedName>
</protein>
<evidence type="ECO:0000256" key="5">
    <source>
        <dbReference type="SAM" id="Phobius"/>
    </source>
</evidence>
<dbReference type="GO" id="GO:0005524">
    <property type="term" value="F:ATP binding"/>
    <property type="evidence" value="ECO:0007669"/>
    <property type="project" value="InterPro"/>
</dbReference>
<dbReference type="OrthoDB" id="8554730at2"/>
<dbReference type="AlphaFoldDB" id="Q47GN3"/>
<feature type="transmembrane region" description="Helical" evidence="5">
    <location>
        <begin position="34"/>
        <end position="59"/>
    </location>
</feature>
<accession>Q47GN3</accession>
<evidence type="ECO:0000313" key="6">
    <source>
        <dbReference type="EMBL" id="AAZ45998.1"/>
    </source>
</evidence>
<proteinExistence type="predicted"/>
<dbReference type="Gene3D" id="1.20.1560.10">
    <property type="entry name" value="ABC transporter type 1, transmembrane domain"/>
    <property type="match status" value="1"/>
</dbReference>
<dbReference type="HOGENOM" id="CLU_1438918_0_0_4"/>
<gene>
    <name evidence="6" type="ordered locus">Daro_1243</name>
</gene>
<dbReference type="SUPFAM" id="SSF90123">
    <property type="entry name" value="ABC transporter transmembrane region"/>
    <property type="match status" value="1"/>
</dbReference>
<evidence type="ECO:0000256" key="1">
    <source>
        <dbReference type="ARBA" id="ARBA00004651"/>
    </source>
</evidence>
<organism evidence="6">
    <name type="scientific">Dechloromonas aromatica (strain RCB)</name>
    <dbReference type="NCBI Taxonomy" id="159087"/>
    <lineage>
        <taxon>Bacteria</taxon>
        <taxon>Pseudomonadati</taxon>
        <taxon>Pseudomonadota</taxon>
        <taxon>Betaproteobacteria</taxon>
        <taxon>Rhodocyclales</taxon>
        <taxon>Azonexaceae</taxon>
        <taxon>Dechloromonas</taxon>
    </lineage>
</organism>
<dbReference type="eggNOG" id="COG1132">
    <property type="taxonomic scope" value="Bacteria"/>
</dbReference>
<dbReference type="KEGG" id="dar:Daro_1243"/>
<name>Q47GN3_DECAR</name>
<dbReference type="EMBL" id="CP000089">
    <property type="protein sequence ID" value="AAZ45998.1"/>
    <property type="molecule type" value="Genomic_DNA"/>
</dbReference>